<dbReference type="GO" id="GO:0006406">
    <property type="term" value="P:mRNA export from nucleus"/>
    <property type="evidence" value="ECO:0007669"/>
    <property type="project" value="TreeGrafter"/>
</dbReference>
<feature type="coiled-coil region" evidence="1">
    <location>
        <begin position="220"/>
        <end position="265"/>
    </location>
</feature>
<evidence type="ECO:0000256" key="1">
    <source>
        <dbReference type="SAM" id="Coils"/>
    </source>
</evidence>
<feature type="coiled-coil region" evidence="1">
    <location>
        <begin position="21"/>
        <end position="48"/>
    </location>
</feature>
<dbReference type="Proteomes" id="UP001341281">
    <property type="component" value="Chromosome 05"/>
</dbReference>
<dbReference type="AlphaFoldDB" id="A0AAQ3TKD8"/>
<dbReference type="PANTHER" id="PTHR18898:SF2">
    <property type="entry name" value="NUCLEOPROTEIN TPR"/>
    <property type="match status" value="1"/>
</dbReference>
<evidence type="ECO:0000313" key="4">
    <source>
        <dbReference type="EMBL" id="WVZ73807.1"/>
    </source>
</evidence>
<feature type="domain" description="Nucleoprotein TPR/MPL1" evidence="3">
    <location>
        <begin position="79"/>
        <end position="150"/>
    </location>
</feature>
<dbReference type="GO" id="GO:0005643">
    <property type="term" value="C:nuclear pore"/>
    <property type="evidence" value="ECO:0007669"/>
    <property type="project" value="TreeGrafter"/>
</dbReference>
<feature type="region of interest" description="Disordered" evidence="2">
    <location>
        <begin position="291"/>
        <end position="334"/>
    </location>
</feature>
<dbReference type="InterPro" id="IPR057577">
    <property type="entry name" value="Nucleoprot-TPR/MLP1_dom"/>
</dbReference>
<name>A0AAQ3TKD8_PASNO</name>
<dbReference type="PANTHER" id="PTHR18898">
    <property type="entry name" value="NUCLEOPROTEIN TPR-RELATED"/>
    <property type="match status" value="1"/>
</dbReference>
<sequence>MPLFISDEELRLLAGDTAAVAERADAAIRELRRQVDTVRAEAELASSQAEVNLADTSAAKESRIQEVEAKFTQCQAICNINQEKEQLEKHNLWLDEELKAKVKNLAELKKTNMDKEARMSARIAEAVFLEREISESSSSLRRSKERISELEQRLSYMEKVNVHAYYGLPQYYFWHLFFLIFWSPKDAAAANEQRLGAELSTVMKLAKLHKESSELWSKKAEELEGVIKALETHLTQVEDEYKEKLEKETLSRRDHEKEAANLKQKLEKCEFYLENIRKSNELSLIPLTSRLGSGGVSRSWPDDAKRDLPPSPPPPAFASDGSHPPLPPPALTSAGRSPAAFAGVLLRRRPPSLVLASTGPVARRLSPSCGAASRTPFPRRQLSIAAMDAERLQAEMVSPAARVLAMGIFEKMDVKNLQKILRRKNERGLTGQKLKIIANSTVKLENLKMNQLKIICGANNLKCPKTAKKADLIMILNNHRRFLEESSINKDRLLDGEEKNVSARMSDYFPTL</sequence>
<keyword evidence="1" id="KW-0175">Coiled coil</keyword>
<feature type="coiled-coil region" evidence="1">
    <location>
        <begin position="98"/>
        <end position="160"/>
    </location>
</feature>
<evidence type="ECO:0000259" key="3">
    <source>
        <dbReference type="Pfam" id="PF25481"/>
    </source>
</evidence>
<gene>
    <name evidence="4" type="ORF">U9M48_022073</name>
</gene>
<dbReference type="Pfam" id="PF25481">
    <property type="entry name" value="Nucleoprot-TPR"/>
    <property type="match status" value="1"/>
</dbReference>
<protein>
    <recommendedName>
        <fullName evidence="3">Nucleoprotein TPR/MPL1 domain-containing protein</fullName>
    </recommendedName>
</protein>
<reference evidence="4 5" key="1">
    <citation type="submission" date="2024-02" db="EMBL/GenBank/DDBJ databases">
        <title>High-quality chromosome-scale genome assembly of Pensacola bahiagrass (Paspalum notatum Flugge var. saurae).</title>
        <authorList>
            <person name="Vega J.M."/>
            <person name="Podio M."/>
            <person name="Orjuela J."/>
            <person name="Siena L.A."/>
            <person name="Pessino S.C."/>
            <person name="Combes M.C."/>
            <person name="Mariac C."/>
            <person name="Albertini E."/>
            <person name="Pupilli F."/>
            <person name="Ortiz J.P.A."/>
            <person name="Leblanc O."/>
        </authorList>
    </citation>
    <scope>NUCLEOTIDE SEQUENCE [LARGE SCALE GENOMIC DNA]</scope>
    <source>
        <strain evidence="4">R1</strain>
        <tissue evidence="4">Leaf</tissue>
    </source>
</reference>
<dbReference type="EMBL" id="CP144749">
    <property type="protein sequence ID" value="WVZ73807.1"/>
    <property type="molecule type" value="Genomic_DNA"/>
</dbReference>
<keyword evidence="5" id="KW-1185">Reference proteome</keyword>
<evidence type="ECO:0000256" key="2">
    <source>
        <dbReference type="SAM" id="MobiDB-lite"/>
    </source>
</evidence>
<evidence type="ECO:0000313" key="5">
    <source>
        <dbReference type="Proteomes" id="UP001341281"/>
    </source>
</evidence>
<proteinExistence type="predicted"/>
<organism evidence="4 5">
    <name type="scientific">Paspalum notatum var. saurae</name>
    <dbReference type="NCBI Taxonomy" id="547442"/>
    <lineage>
        <taxon>Eukaryota</taxon>
        <taxon>Viridiplantae</taxon>
        <taxon>Streptophyta</taxon>
        <taxon>Embryophyta</taxon>
        <taxon>Tracheophyta</taxon>
        <taxon>Spermatophyta</taxon>
        <taxon>Magnoliopsida</taxon>
        <taxon>Liliopsida</taxon>
        <taxon>Poales</taxon>
        <taxon>Poaceae</taxon>
        <taxon>PACMAD clade</taxon>
        <taxon>Panicoideae</taxon>
        <taxon>Andropogonodae</taxon>
        <taxon>Paspaleae</taxon>
        <taxon>Paspalinae</taxon>
        <taxon>Paspalum</taxon>
    </lineage>
</organism>
<accession>A0AAQ3TKD8</accession>
<dbReference type="GO" id="GO:0017056">
    <property type="term" value="F:structural constituent of nuclear pore"/>
    <property type="evidence" value="ECO:0007669"/>
    <property type="project" value="TreeGrafter"/>
</dbReference>